<dbReference type="SUPFAM" id="SSF51695">
    <property type="entry name" value="PLC-like phosphodiesterases"/>
    <property type="match status" value="1"/>
</dbReference>
<protein>
    <submittedName>
        <fullName evidence="3">Putative glycerophosphoryl diester phosphodiesterase 1</fullName>
        <ecNumber evidence="3">3.1.4.46</ecNumber>
    </submittedName>
</protein>
<evidence type="ECO:0000256" key="1">
    <source>
        <dbReference type="SAM" id="SignalP"/>
    </source>
</evidence>
<dbReference type="GO" id="GO:0006629">
    <property type="term" value="P:lipid metabolic process"/>
    <property type="evidence" value="ECO:0007669"/>
    <property type="project" value="InterPro"/>
</dbReference>
<dbReference type="Pfam" id="PF03009">
    <property type="entry name" value="GDPD"/>
    <property type="match status" value="1"/>
</dbReference>
<dbReference type="InterPro" id="IPR017946">
    <property type="entry name" value="PLC-like_Pdiesterase_TIM-brl"/>
</dbReference>
<feature type="chain" id="PRO_5021998038" evidence="1">
    <location>
        <begin position="20"/>
        <end position="521"/>
    </location>
</feature>
<reference evidence="3 4" key="1">
    <citation type="submission" date="2019-02" db="EMBL/GenBank/DDBJ databases">
        <title>Deep-cultivation of Planctomycetes and their phenomic and genomic characterization uncovers novel biology.</title>
        <authorList>
            <person name="Wiegand S."/>
            <person name="Jogler M."/>
            <person name="Boedeker C."/>
            <person name="Pinto D."/>
            <person name="Vollmers J."/>
            <person name="Rivas-Marin E."/>
            <person name="Kohn T."/>
            <person name="Peeters S.H."/>
            <person name="Heuer A."/>
            <person name="Rast P."/>
            <person name="Oberbeckmann S."/>
            <person name="Bunk B."/>
            <person name="Jeske O."/>
            <person name="Meyerdierks A."/>
            <person name="Storesund J.E."/>
            <person name="Kallscheuer N."/>
            <person name="Luecker S."/>
            <person name="Lage O.M."/>
            <person name="Pohl T."/>
            <person name="Merkel B.J."/>
            <person name="Hornburger P."/>
            <person name="Mueller R.-W."/>
            <person name="Bruemmer F."/>
            <person name="Labrenz M."/>
            <person name="Spormann A.M."/>
            <person name="Op den Camp H."/>
            <person name="Overmann J."/>
            <person name="Amann R."/>
            <person name="Jetten M.S.M."/>
            <person name="Mascher T."/>
            <person name="Medema M.H."/>
            <person name="Devos D.P."/>
            <person name="Kaster A.-K."/>
            <person name="Ovreas L."/>
            <person name="Rohde M."/>
            <person name="Galperin M.Y."/>
            <person name="Jogler C."/>
        </authorList>
    </citation>
    <scope>NUCLEOTIDE SEQUENCE [LARGE SCALE GENOMIC DNA]</scope>
    <source>
        <strain evidence="3 4">K23_9</strain>
    </source>
</reference>
<dbReference type="InterPro" id="IPR030395">
    <property type="entry name" value="GP_PDE_dom"/>
</dbReference>
<dbReference type="CDD" id="cd08582">
    <property type="entry name" value="GDPD_like_2"/>
    <property type="match status" value="1"/>
</dbReference>
<gene>
    <name evidence="3" type="primary">glpQ1_2</name>
    <name evidence="3" type="ORF">K239x_31040</name>
</gene>
<sequence length="521" mass="57503" precursor="true">MRCFPIVICILFSTLPLHTCTAQFIVAHRGASHDAPENTLAAFELAWQRGADAIEGDFYLTSDGKIVCIHDKTTKRVAPKHPELTVTKSTFDQLRKLEVGSWKDAKFSGQQIPTLKEVLAIVPPGKRIFVEIKSGPEIVPTLTTELNECGLQPNQIVIIAFNEDVVRACRKSMPQFKCSWLTSFRQKDKKGPWKPGTDEVVSRLQQSGATGLGANGNEAVINGNFADRVRQTGSELHVWTINDLDAAKRFVKLGVDSITTDRPALIRQALPQPADAVSKGDSLQNINVACEGTYPHHLQGIAADDSSLYWSFTTTLVKTNKKGELATKVPVANHHGDLCYRDGKLYVAVNLGKFNDPAGNADSWIYVYDAQTLQEIARHETQEVEFGAGGIGFRKGNFFVIGGLPADVHENYVYEYDEEFNFIKRHVIKSGHTLMGIQTATFANDRWWFGCYGAKSELVVTDSEFQFLGRHPFNCSLGIQGYSKDRLLSASGNCVKNQGCRGSVRVAVPDQNGGLMYAKSK</sequence>
<accession>A0A517NVF7</accession>
<keyword evidence="3" id="KW-0378">Hydrolase</keyword>
<dbReference type="EC" id="3.1.4.46" evidence="3"/>
<dbReference type="SUPFAM" id="SSF63829">
    <property type="entry name" value="Calcium-dependent phosphotriesterase"/>
    <property type="match status" value="1"/>
</dbReference>
<feature type="signal peptide" evidence="1">
    <location>
        <begin position="1"/>
        <end position="19"/>
    </location>
</feature>
<keyword evidence="1" id="KW-0732">Signal</keyword>
<keyword evidence="4" id="KW-1185">Reference proteome</keyword>
<dbReference type="RefSeq" id="WP_419188964.1">
    <property type="nucleotide sequence ID" value="NZ_CP036526.1"/>
</dbReference>
<dbReference type="PANTHER" id="PTHR46211:SF1">
    <property type="entry name" value="GLYCEROPHOSPHODIESTER PHOSPHODIESTERASE, CYTOPLASMIC"/>
    <property type="match status" value="1"/>
</dbReference>
<evidence type="ECO:0000313" key="3">
    <source>
        <dbReference type="EMBL" id="QDT11110.1"/>
    </source>
</evidence>
<dbReference type="PANTHER" id="PTHR46211">
    <property type="entry name" value="GLYCEROPHOSPHORYL DIESTER PHOSPHODIESTERASE"/>
    <property type="match status" value="1"/>
</dbReference>
<dbReference type="EMBL" id="CP036526">
    <property type="protein sequence ID" value="QDT11110.1"/>
    <property type="molecule type" value="Genomic_DNA"/>
</dbReference>
<organism evidence="3 4">
    <name type="scientific">Stieleria marina</name>
    <dbReference type="NCBI Taxonomy" id="1930275"/>
    <lineage>
        <taxon>Bacteria</taxon>
        <taxon>Pseudomonadati</taxon>
        <taxon>Planctomycetota</taxon>
        <taxon>Planctomycetia</taxon>
        <taxon>Pirellulales</taxon>
        <taxon>Pirellulaceae</taxon>
        <taxon>Stieleria</taxon>
    </lineage>
</organism>
<dbReference type="Proteomes" id="UP000319817">
    <property type="component" value="Chromosome"/>
</dbReference>
<feature type="domain" description="GP-PDE" evidence="2">
    <location>
        <begin position="23"/>
        <end position="270"/>
    </location>
</feature>
<dbReference type="Gene3D" id="3.20.20.190">
    <property type="entry name" value="Phosphatidylinositol (PI) phosphodiesterase"/>
    <property type="match status" value="1"/>
</dbReference>
<dbReference type="PROSITE" id="PS51704">
    <property type="entry name" value="GP_PDE"/>
    <property type="match status" value="1"/>
</dbReference>
<name>A0A517NVF7_9BACT</name>
<evidence type="ECO:0000259" key="2">
    <source>
        <dbReference type="PROSITE" id="PS51704"/>
    </source>
</evidence>
<dbReference type="GO" id="GO:0008889">
    <property type="term" value="F:glycerophosphodiester phosphodiesterase activity"/>
    <property type="evidence" value="ECO:0007669"/>
    <property type="project" value="UniProtKB-EC"/>
</dbReference>
<dbReference type="AlphaFoldDB" id="A0A517NVF7"/>
<evidence type="ECO:0000313" key="4">
    <source>
        <dbReference type="Proteomes" id="UP000319817"/>
    </source>
</evidence>
<proteinExistence type="predicted"/>